<comment type="caution">
    <text evidence="1">The sequence shown here is derived from an EMBL/GenBank/DDBJ whole genome shotgun (WGS) entry which is preliminary data.</text>
</comment>
<sequence length="60" mass="6774">MFWRHKKKLPLSCCVPEDSSLRNKKGVEILKASSITFTHRIPPATYGIAIFDGGKFKNIP</sequence>
<dbReference type="EMBL" id="QVOD01000031">
    <property type="protein sequence ID" value="RFT64921.1"/>
    <property type="molecule type" value="Genomic_DNA"/>
</dbReference>
<proteinExistence type="predicted"/>
<evidence type="ECO:0000313" key="2">
    <source>
        <dbReference type="Proteomes" id="UP000264294"/>
    </source>
</evidence>
<name>A0ABX9KR86_9BACI</name>
<organism evidence="1 2">
    <name type="scientific">Bacillus clarus</name>
    <dbReference type="NCBI Taxonomy" id="2338372"/>
    <lineage>
        <taxon>Bacteria</taxon>
        <taxon>Bacillati</taxon>
        <taxon>Bacillota</taxon>
        <taxon>Bacilli</taxon>
        <taxon>Bacillales</taxon>
        <taxon>Bacillaceae</taxon>
        <taxon>Bacillus</taxon>
        <taxon>Bacillus cereus group</taxon>
    </lineage>
</organism>
<reference evidence="1 2" key="1">
    <citation type="submission" date="2018-08" db="EMBL/GenBank/DDBJ databases">
        <title>Bacillus clarus sp. nov. strain PS00077A.</title>
        <authorList>
            <person name="Mendez Acevedo M."/>
            <person name="Carroll L."/>
            <person name="Mukherjee M."/>
            <person name="Wiedmann M."/>
            <person name="Kovac J."/>
        </authorList>
    </citation>
    <scope>NUCLEOTIDE SEQUENCE [LARGE SCALE GENOMIC DNA]</scope>
    <source>
        <strain evidence="1 2">PS00077A</strain>
    </source>
</reference>
<evidence type="ECO:0000313" key="1">
    <source>
        <dbReference type="EMBL" id="RFT64921.1"/>
    </source>
</evidence>
<protein>
    <submittedName>
        <fullName evidence="1">Uncharacterized protein</fullName>
    </submittedName>
</protein>
<accession>A0ABX9KR86</accession>
<gene>
    <name evidence="1" type="ORF">D0U04_20865</name>
</gene>
<keyword evidence="2" id="KW-1185">Reference proteome</keyword>
<dbReference type="Proteomes" id="UP000264294">
    <property type="component" value="Unassembled WGS sequence"/>
</dbReference>